<dbReference type="AlphaFoldDB" id="A0A1R1JUE5"/>
<dbReference type="OrthoDB" id="8455288at2"/>
<feature type="region of interest" description="Disordered" evidence="1">
    <location>
        <begin position="67"/>
        <end position="86"/>
    </location>
</feature>
<organism evidence="3 4">
    <name type="scientific">Alcaligenes xylosoxydans xylosoxydans</name>
    <name type="common">Achromobacter xylosoxidans</name>
    <dbReference type="NCBI Taxonomy" id="85698"/>
    <lineage>
        <taxon>Bacteria</taxon>
        <taxon>Pseudomonadati</taxon>
        <taxon>Pseudomonadota</taxon>
        <taxon>Betaproteobacteria</taxon>
        <taxon>Burkholderiales</taxon>
        <taxon>Alcaligenaceae</taxon>
        <taxon>Achromobacter</taxon>
    </lineage>
</organism>
<feature type="domain" description="Helix-turn-helix" evidence="2">
    <location>
        <begin position="18"/>
        <end position="67"/>
    </location>
</feature>
<name>A0A1R1JUE5_ALCXX</name>
<dbReference type="RefSeq" id="WP_076412009.1">
    <property type="nucleotide sequence ID" value="NZ_MJMN01000013.1"/>
</dbReference>
<evidence type="ECO:0000313" key="3">
    <source>
        <dbReference type="EMBL" id="OMG87975.1"/>
    </source>
</evidence>
<reference evidence="3 4" key="1">
    <citation type="submission" date="2016-09" db="EMBL/GenBank/DDBJ databases">
        <title>Phylogenomics of Achromobacter.</title>
        <authorList>
            <person name="Jeukens J."/>
            <person name="Freschi L."/>
            <person name="Vincent A.T."/>
            <person name="Emond-Rheault J.-G."/>
            <person name="Kukavica-Ibrulj I."/>
            <person name="Charette S.J."/>
            <person name="Levesque R.C."/>
        </authorList>
    </citation>
    <scope>NUCLEOTIDE SEQUENCE [LARGE SCALE GENOMIC DNA]</scope>
    <source>
        <strain evidence="3 4">AUS488</strain>
    </source>
</reference>
<comment type="caution">
    <text evidence="3">The sequence shown here is derived from an EMBL/GenBank/DDBJ whole genome shotgun (WGS) entry which is preliminary data.</text>
</comment>
<proteinExistence type="predicted"/>
<sequence length="86" mass="8990">MAHAAQHHAPAAAPKLIYRVHEATEALGLSVATIYRMCSRGELVKRNIGNTRAVGITAESVNAMLARMSASGPDSDNEASTTQVGS</sequence>
<evidence type="ECO:0000259" key="2">
    <source>
        <dbReference type="Pfam" id="PF12728"/>
    </source>
</evidence>
<accession>A0A1R1JUE5</accession>
<dbReference type="InterPro" id="IPR041657">
    <property type="entry name" value="HTH_17"/>
</dbReference>
<gene>
    <name evidence="3" type="ORF">BIZ92_10280</name>
</gene>
<dbReference type="EMBL" id="MJMN01000013">
    <property type="protein sequence ID" value="OMG87975.1"/>
    <property type="molecule type" value="Genomic_DNA"/>
</dbReference>
<evidence type="ECO:0000256" key="1">
    <source>
        <dbReference type="SAM" id="MobiDB-lite"/>
    </source>
</evidence>
<dbReference type="Pfam" id="PF12728">
    <property type="entry name" value="HTH_17"/>
    <property type="match status" value="1"/>
</dbReference>
<dbReference type="Proteomes" id="UP000187251">
    <property type="component" value="Unassembled WGS sequence"/>
</dbReference>
<feature type="compositionally biased region" description="Polar residues" evidence="1">
    <location>
        <begin position="72"/>
        <end position="86"/>
    </location>
</feature>
<evidence type="ECO:0000313" key="4">
    <source>
        <dbReference type="Proteomes" id="UP000187251"/>
    </source>
</evidence>
<protein>
    <submittedName>
        <fullName evidence="3">Excisionase</fullName>
    </submittedName>
</protein>